<gene>
    <name evidence="1" type="ORF">DFH07DRAFT_775125</name>
</gene>
<proteinExistence type="predicted"/>
<reference evidence="1" key="1">
    <citation type="submission" date="2023-03" db="EMBL/GenBank/DDBJ databases">
        <title>Massive genome expansion in bonnet fungi (Mycena s.s.) driven by repeated elements and novel gene families across ecological guilds.</title>
        <authorList>
            <consortium name="Lawrence Berkeley National Laboratory"/>
            <person name="Harder C.B."/>
            <person name="Miyauchi S."/>
            <person name="Viragh M."/>
            <person name="Kuo A."/>
            <person name="Thoen E."/>
            <person name="Andreopoulos B."/>
            <person name="Lu D."/>
            <person name="Skrede I."/>
            <person name="Drula E."/>
            <person name="Henrissat B."/>
            <person name="Morin E."/>
            <person name="Kohler A."/>
            <person name="Barry K."/>
            <person name="LaButti K."/>
            <person name="Morin E."/>
            <person name="Salamov A."/>
            <person name="Lipzen A."/>
            <person name="Mereny Z."/>
            <person name="Hegedus B."/>
            <person name="Baldrian P."/>
            <person name="Stursova M."/>
            <person name="Weitz H."/>
            <person name="Taylor A."/>
            <person name="Grigoriev I.V."/>
            <person name="Nagy L.G."/>
            <person name="Martin F."/>
            <person name="Kauserud H."/>
        </authorList>
    </citation>
    <scope>NUCLEOTIDE SEQUENCE</scope>
    <source>
        <strain evidence="1">CBHHK188m</strain>
    </source>
</reference>
<evidence type="ECO:0000313" key="1">
    <source>
        <dbReference type="EMBL" id="KAJ7750428.1"/>
    </source>
</evidence>
<organism evidence="1 2">
    <name type="scientific">Mycena maculata</name>
    <dbReference type="NCBI Taxonomy" id="230809"/>
    <lineage>
        <taxon>Eukaryota</taxon>
        <taxon>Fungi</taxon>
        <taxon>Dikarya</taxon>
        <taxon>Basidiomycota</taxon>
        <taxon>Agaricomycotina</taxon>
        <taxon>Agaricomycetes</taxon>
        <taxon>Agaricomycetidae</taxon>
        <taxon>Agaricales</taxon>
        <taxon>Marasmiineae</taxon>
        <taxon>Mycenaceae</taxon>
        <taxon>Mycena</taxon>
    </lineage>
</organism>
<dbReference type="Proteomes" id="UP001215280">
    <property type="component" value="Unassembled WGS sequence"/>
</dbReference>
<comment type="caution">
    <text evidence="1">The sequence shown here is derived from an EMBL/GenBank/DDBJ whole genome shotgun (WGS) entry which is preliminary data.</text>
</comment>
<keyword evidence="2" id="KW-1185">Reference proteome</keyword>
<dbReference type="AlphaFoldDB" id="A0AAD7IV61"/>
<protein>
    <submittedName>
        <fullName evidence="1">Uncharacterized protein</fullName>
    </submittedName>
</protein>
<accession>A0AAD7IV61</accession>
<sequence length="191" mass="20779">MSILLAQAPRQGSGMWDCCITRFRCCVAEDGSAGMRDYPLKLWAPGANRSGAGPGLNDQFGGKCGALPLGRPVCHVAVFSLAWFIGFVDAFGTFAPLLLDAFWTGYRGGGGRSICLISVARVVEQRGLDVDGGRWWGRIEACESRLTLPTRIWARISERLRDRVSMAAKRRTSAGGLNRRIEGFAHSSERG</sequence>
<name>A0AAD7IV61_9AGAR</name>
<evidence type="ECO:0000313" key="2">
    <source>
        <dbReference type="Proteomes" id="UP001215280"/>
    </source>
</evidence>
<dbReference type="EMBL" id="JARJLG010000082">
    <property type="protein sequence ID" value="KAJ7750428.1"/>
    <property type="molecule type" value="Genomic_DNA"/>
</dbReference>